<dbReference type="EC" id="4.2.1.47" evidence="4 7"/>
<dbReference type="GO" id="GO:0070401">
    <property type="term" value="F:NADP+ binding"/>
    <property type="evidence" value="ECO:0007669"/>
    <property type="project" value="UniProtKB-UniRule"/>
</dbReference>
<dbReference type="GO" id="GO:0008446">
    <property type="term" value="F:GDP-mannose 4,6-dehydratase activity"/>
    <property type="evidence" value="ECO:0007669"/>
    <property type="project" value="UniProtKB-UniRule"/>
</dbReference>
<evidence type="ECO:0000256" key="1">
    <source>
        <dbReference type="ARBA" id="ARBA00000188"/>
    </source>
</evidence>
<dbReference type="HAMAP" id="MF_00955">
    <property type="entry name" value="GDP_Man_dehydratase"/>
    <property type="match status" value="1"/>
</dbReference>
<dbReference type="Gene3D" id="3.90.25.10">
    <property type="entry name" value="UDP-galactose 4-epimerase, domain 1"/>
    <property type="match status" value="1"/>
</dbReference>
<comment type="caution">
    <text evidence="9">The sequence shown here is derived from an EMBL/GenBank/DDBJ whole genome shotgun (WGS) entry which is preliminary data.</text>
</comment>
<feature type="domain" description="NAD(P)-binding" evidence="8">
    <location>
        <begin position="5"/>
        <end position="355"/>
    </location>
</feature>
<evidence type="ECO:0000256" key="6">
    <source>
        <dbReference type="ARBA" id="ARBA00059383"/>
    </source>
</evidence>
<dbReference type="SUPFAM" id="SSF51735">
    <property type="entry name" value="NAD(P)-binding Rossmann-fold domains"/>
    <property type="match status" value="1"/>
</dbReference>
<dbReference type="EMBL" id="JACNLL010000027">
    <property type="protein sequence ID" value="MBC8198935.1"/>
    <property type="molecule type" value="Genomic_DNA"/>
</dbReference>
<name>A0A8J6N3G6_9BACT</name>
<dbReference type="InterPro" id="IPR016040">
    <property type="entry name" value="NAD(P)-bd_dom"/>
</dbReference>
<sequence length="384" mass="44001">MKKALITGITGQDGAYLAELLLNKGYEVHGIKRRSSLFNTQRVDHLYQDPHEKDRRFVLHYGDLTDAGNLIRIIQEVRPDEIYNLGAQSHVQVSFETPEYTANTDAIGALRILEAIRMLGLEKKTKFYQASTSELYGKVQESPQNELTPFYPRSPYACAKLYAYWCTVNYREAYGIYACNGILFNHESPIRGETFVTRKITRAVARIAIGLDDCLYLGNLDAKRDWGHAKDFVKVQWLMLQQDEPEDFVIATGKQHTVREFCEMAFAKIGIRLTWRGQGIDEKGIVTEIVPSQSMEKYKAYSKLQKLEKGRVVVSIDPRYFRPTEVDTLLGDPSKARKKLGWKPEITFKEMIHEMVEHDLDEAAREAICHRNGFPFPSSCEANM</sequence>
<dbReference type="InterPro" id="IPR006368">
    <property type="entry name" value="GDP_Man_deHydtase"/>
</dbReference>
<dbReference type="PANTHER" id="PTHR43715">
    <property type="entry name" value="GDP-MANNOSE 4,6-DEHYDRATASE"/>
    <property type="match status" value="1"/>
</dbReference>
<accession>A0A8J6N3G6</accession>
<reference evidence="9 10" key="1">
    <citation type="submission" date="2020-08" db="EMBL/GenBank/DDBJ databases">
        <title>Bridging the membrane lipid divide: bacteria of the FCB group superphylum have the potential to synthesize archaeal ether lipids.</title>
        <authorList>
            <person name="Villanueva L."/>
            <person name="Von Meijenfeldt F.A.B."/>
            <person name="Westbye A.B."/>
            <person name="Yadav S."/>
            <person name="Hopmans E.C."/>
            <person name="Dutilh B.E."/>
            <person name="Sinninghe Damste J.S."/>
        </authorList>
    </citation>
    <scope>NUCLEOTIDE SEQUENCE [LARGE SCALE GENOMIC DNA]</scope>
    <source>
        <strain evidence="9">NIOZ-UU82</strain>
    </source>
</reference>
<dbReference type="AlphaFoldDB" id="A0A8J6N3G6"/>
<evidence type="ECO:0000256" key="5">
    <source>
        <dbReference type="ARBA" id="ARBA00023239"/>
    </source>
</evidence>
<dbReference type="Proteomes" id="UP000603545">
    <property type="component" value="Unassembled WGS sequence"/>
</dbReference>
<evidence type="ECO:0000313" key="9">
    <source>
        <dbReference type="EMBL" id="MBC8198935.1"/>
    </source>
</evidence>
<comment type="cofactor">
    <cofactor evidence="2 7">
        <name>NADP(+)</name>
        <dbReference type="ChEBI" id="CHEBI:58349"/>
    </cofactor>
</comment>
<dbReference type="GO" id="GO:0042351">
    <property type="term" value="P:'de novo' GDP-L-fucose biosynthetic process"/>
    <property type="evidence" value="ECO:0007669"/>
    <property type="project" value="TreeGrafter"/>
</dbReference>
<comment type="similarity">
    <text evidence="3 7">Belongs to the NAD(P)-dependent epimerase/dehydratase family. GDP-mannose 4,6-dehydratase subfamily.</text>
</comment>
<evidence type="ECO:0000313" key="10">
    <source>
        <dbReference type="Proteomes" id="UP000603545"/>
    </source>
</evidence>
<dbReference type="PANTHER" id="PTHR43715:SF1">
    <property type="entry name" value="GDP-MANNOSE 4,6 DEHYDRATASE"/>
    <property type="match status" value="1"/>
</dbReference>
<evidence type="ECO:0000256" key="7">
    <source>
        <dbReference type="HAMAP-Rule" id="MF_00955"/>
    </source>
</evidence>
<evidence type="ECO:0000256" key="2">
    <source>
        <dbReference type="ARBA" id="ARBA00001937"/>
    </source>
</evidence>
<comment type="function">
    <text evidence="6 7">Catalyzes the conversion of GDP-D-mannose to GDP-4-dehydro-6-deoxy-D-mannose.</text>
</comment>
<proteinExistence type="inferred from homology"/>
<dbReference type="NCBIfam" id="TIGR01472">
    <property type="entry name" value="gmd"/>
    <property type="match status" value="1"/>
</dbReference>
<protein>
    <recommendedName>
        <fullName evidence="4 7">GDP-mannose 4,6-dehydratase</fullName>
        <ecNumber evidence="4 7">4.2.1.47</ecNumber>
    </recommendedName>
    <alternativeName>
        <fullName evidence="7">GDP-D-mannose dehydratase</fullName>
    </alternativeName>
</protein>
<dbReference type="CDD" id="cd05260">
    <property type="entry name" value="GDP_MD_SDR_e"/>
    <property type="match status" value="1"/>
</dbReference>
<keyword evidence="7" id="KW-0521">NADP</keyword>
<keyword evidence="5 7" id="KW-0456">Lyase</keyword>
<dbReference type="FunFam" id="3.40.50.720:FF:000924">
    <property type="entry name" value="GDP-mannose 4,6 dehydratase"/>
    <property type="match status" value="1"/>
</dbReference>
<comment type="catalytic activity">
    <reaction evidence="1 7">
        <text>GDP-alpha-D-mannose = GDP-4-dehydro-alpha-D-rhamnose + H2O</text>
        <dbReference type="Rhea" id="RHEA:23820"/>
        <dbReference type="ChEBI" id="CHEBI:15377"/>
        <dbReference type="ChEBI" id="CHEBI:57527"/>
        <dbReference type="ChEBI" id="CHEBI:57964"/>
        <dbReference type="EC" id="4.2.1.47"/>
    </reaction>
</comment>
<gene>
    <name evidence="7 9" type="primary">gmd</name>
    <name evidence="9" type="ORF">H8E80_02650</name>
</gene>
<organism evidence="9 10">
    <name type="scientific">Candidatus Desulfaltia bathyphila</name>
    <dbReference type="NCBI Taxonomy" id="2841697"/>
    <lineage>
        <taxon>Bacteria</taxon>
        <taxon>Pseudomonadati</taxon>
        <taxon>Thermodesulfobacteriota</taxon>
        <taxon>Desulfobacteria</taxon>
        <taxon>Desulfobacterales</taxon>
        <taxon>Desulfobacterales incertae sedis</taxon>
        <taxon>Candidatus Desulfaltia</taxon>
    </lineage>
</organism>
<evidence type="ECO:0000259" key="8">
    <source>
        <dbReference type="Pfam" id="PF16363"/>
    </source>
</evidence>
<dbReference type="Gene3D" id="3.40.50.720">
    <property type="entry name" value="NAD(P)-binding Rossmann-like Domain"/>
    <property type="match status" value="1"/>
</dbReference>
<dbReference type="InterPro" id="IPR036291">
    <property type="entry name" value="NAD(P)-bd_dom_sf"/>
</dbReference>
<comment type="caution">
    <text evidence="7">Lacks conserved residue(s) required for the propagation of feature annotation.</text>
</comment>
<evidence type="ECO:0000256" key="3">
    <source>
        <dbReference type="ARBA" id="ARBA00009263"/>
    </source>
</evidence>
<dbReference type="Pfam" id="PF16363">
    <property type="entry name" value="GDP_Man_Dehyd"/>
    <property type="match status" value="1"/>
</dbReference>
<evidence type="ECO:0000256" key="4">
    <source>
        <dbReference type="ARBA" id="ARBA00011989"/>
    </source>
</evidence>